<dbReference type="InterPro" id="IPR005543">
    <property type="entry name" value="PASTA_dom"/>
</dbReference>
<dbReference type="STRING" id="180163.SAMN02745174_00467"/>
<gene>
    <name evidence="2" type="ORF">SAMN02745174_00467</name>
</gene>
<sequence>MKKIIVIFLSILAFLASIFFAFNIFLKVYFNEFFYYTPDFKGLTLEEVNKMNSQNIFDIKVAGSEYSNYPPGEIFMQEPHTNRVIKKGRDIKIWISKGSDEIELPNLQGKNLIDITGLLQRDGLNIRKTSYVITPLPYNTIITTNPLPGAKVKRGDSISILVSDVENKKVSMPDLVGIEFNKAKDLLSKNYLSVGNITYKETDYLDPGIVIETSIPSREEVSAGTAVDLIVSK</sequence>
<dbReference type="EMBL" id="FUWX01000005">
    <property type="protein sequence ID" value="SJZ42799.1"/>
    <property type="molecule type" value="Genomic_DNA"/>
</dbReference>
<keyword evidence="2" id="KW-0418">Kinase</keyword>
<dbReference type="GO" id="GO:0004674">
    <property type="term" value="F:protein serine/threonine kinase activity"/>
    <property type="evidence" value="ECO:0007669"/>
    <property type="project" value="UniProtKB-KW"/>
</dbReference>
<dbReference type="AlphaFoldDB" id="A0A1T4KK62"/>
<dbReference type="CDD" id="cd06577">
    <property type="entry name" value="PASTA_pknB"/>
    <property type="match status" value="3"/>
</dbReference>
<evidence type="ECO:0000313" key="2">
    <source>
        <dbReference type="EMBL" id="SJZ42799.1"/>
    </source>
</evidence>
<keyword evidence="2" id="KW-0808">Transferase</keyword>
<proteinExistence type="predicted"/>
<feature type="domain" description="PASTA" evidence="1">
    <location>
        <begin position="166"/>
        <end position="233"/>
    </location>
</feature>
<protein>
    <submittedName>
        <fullName evidence="2">Serine/threonine protein kinase</fullName>
    </submittedName>
</protein>
<dbReference type="Pfam" id="PF03793">
    <property type="entry name" value="PASTA"/>
    <property type="match status" value="3"/>
</dbReference>
<organism evidence="2 3">
    <name type="scientific">Cetobacterium ceti</name>
    <dbReference type="NCBI Taxonomy" id="180163"/>
    <lineage>
        <taxon>Bacteria</taxon>
        <taxon>Fusobacteriati</taxon>
        <taxon>Fusobacteriota</taxon>
        <taxon>Fusobacteriia</taxon>
        <taxon>Fusobacteriales</taxon>
        <taxon>Fusobacteriaceae</taxon>
        <taxon>Cetobacterium</taxon>
    </lineage>
</organism>
<dbReference type="PROSITE" id="PS51178">
    <property type="entry name" value="PASTA"/>
    <property type="match status" value="2"/>
</dbReference>
<name>A0A1T4KK62_9FUSO</name>
<keyword evidence="3" id="KW-1185">Reference proteome</keyword>
<dbReference type="Proteomes" id="UP000191153">
    <property type="component" value="Unassembled WGS sequence"/>
</dbReference>
<feature type="domain" description="PASTA" evidence="1">
    <location>
        <begin position="98"/>
        <end position="164"/>
    </location>
</feature>
<accession>A0A1T4KK62</accession>
<dbReference type="SMART" id="SM00740">
    <property type="entry name" value="PASTA"/>
    <property type="match status" value="3"/>
</dbReference>
<evidence type="ECO:0000259" key="1">
    <source>
        <dbReference type="PROSITE" id="PS51178"/>
    </source>
</evidence>
<keyword evidence="2" id="KW-0723">Serine/threonine-protein kinase</keyword>
<reference evidence="2 3" key="1">
    <citation type="submission" date="2017-02" db="EMBL/GenBank/DDBJ databases">
        <authorList>
            <person name="Peterson S.W."/>
        </authorList>
    </citation>
    <scope>NUCLEOTIDE SEQUENCE [LARGE SCALE GENOMIC DNA]</scope>
    <source>
        <strain evidence="2 3">ATCC 700028</strain>
    </source>
</reference>
<evidence type="ECO:0000313" key="3">
    <source>
        <dbReference type="Proteomes" id="UP000191153"/>
    </source>
</evidence>
<dbReference type="Gene3D" id="3.30.10.20">
    <property type="match status" value="3"/>
</dbReference>
<dbReference type="RefSeq" id="WP_078693005.1">
    <property type="nucleotide sequence ID" value="NZ_FUWX01000005.1"/>
</dbReference>
<dbReference type="OrthoDB" id="88284at2"/>